<gene>
    <name evidence="3" type="ORF">KZ829_09670</name>
</gene>
<organism evidence="3 4">
    <name type="scientific">Actinoplanes hulinensis</name>
    <dbReference type="NCBI Taxonomy" id="1144547"/>
    <lineage>
        <taxon>Bacteria</taxon>
        <taxon>Bacillati</taxon>
        <taxon>Actinomycetota</taxon>
        <taxon>Actinomycetes</taxon>
        <taxon>Micromonosporales</taxon>
        <taxon>Micromonosporaceae</taxon>
        <taxon>Actinoplanes</taxon>
    </lineage>
</organism>
<feature type="compositionally biased region" description="Low complexity" evidence="1">
    <location>
        <begin position="104"/>
        <end position="145"/>
    </location>
</feature>
<keyword evidence="2" id="KW-0472">Membrane</keyword>
<feature type="transmembrane region" description="Helical" evidence="2">
    <location>
        <begin position="45"/>
        <end position="66"/>
    </location>
</feature>
<protein>
    <submittedName>
        <fullName evidence="3">Uncharacterized protein</fullName>
    </submittedName>
</protein>
<dbReference type="Proteomes" id="UP001519863">
    <property type="component" value="Unassembled WGS sequence"/>
</dbReference>
<evidence type="ECO:0000256" key="2">
    <source>
        <dbReference type="SAM" id="Phobius"/>
    </source>
</evidence>
<proteinExistence type="predicted"/>
<sequence>MTDEVERRLRSALTARAGQITAERLRFEPPPTMVTARTPVRRGRWAAIAIAITTAAAGVALGFTLLTGPSEPAPVLPADPGPGTSTPAPAVSPAPSGPSPADPSPSSAPATPSRAITTTPSRTGIKPETSAPETSAPETSPPTATGRDRSPPGRG</sequence>
<keyword evidence="2" id="KW-1133">Transmembrane helix</keyword>
<accession>A0ABS7B0Q6</accession>
<name>A0ABS7B0Q6_9ACTN</name>
<dbReference type="RefSeq" id="WP_220143499.1">
    <property type="nucleotide sequence ID" value="NZ_JAHXZI010000004.1"/>
</dbReference>
<reference evidence="3 4" key="1">
    <citation type="journal article" date="2013" name="Antonie Van Leeuwenhoek">
        <title>Actinoplanes hulinensis sp. nov., a novel actinomycete isolated from soybean root (Glycine max (L.) Merr).</title>
        <authorList>
            <person name="Shen Y."/>
            <person name="Liu C."/>
            <person name="Wang X."/>
            <person name="Zhao J."/>
            <person name="Jia F."/>
            <person name="Zhang Y."/>
            <person name="Wang L."/>
            <person name="Yang D."/>
            <person name="Xiang W."/>
        </authorList>
    </citation>
    <scope>NUCLEOTIDE SEQUENCE [LARGE SCALE GENOMIC DNA]</scope>
    <source>
        <strain evidence="3 4">NEAU-M9</strain>
    </source>
</reference>
<feature type="region of interest" description="Disordered" evidence="1">
    <location>
        <begin position="65"/>
        <end position="155"/>
    </location>
</feature>
<keyword evidence="4" id="KW-1185">Reference proteome</keyword>
<comment type="caution">
    <text evidence="3">The sequence shown here is derived from an EMBL/GenBank/DDBJ whole genome shotgun (WGS) entry which is preliminary data.</text>
</comment>
<evidence type="ECO:0000313" key="3">
    <source>
        <dbReference type="EMBL" id="MBW6434004.1"/>
    </source>
</evidence>
<feature type="compositionally biased region" description="Pro residues" evidence="1">
    <location>
        <begin position="90"/>
        <end position="103"/>
    </location>
</feature>
<feature type="compositionally biased region" description="Pro residues" evidence="1">
    <location>
        <begin position="71"/>
        <end position="80"/>
    </location>
</feature>
<evidence type="ECO:0000313" key="4">
    <source>
        <dbReference type="Proteomes" id="UP001519863"/>
    </source>
</evidence>
<keyword evidence="2" id="KW-0812">Transmembrane</keyword>
<feature type="compositionally biased region" description="Basic and acidic residues" evidence="1">
    <location>
        <begin position="146"/>
        <end position="155"/>
    </location>
</feature>
<dbReference type="EMBL" id="JAHXZI010000004">
    <property type="protein sequence ID" value="MBW6434004.1"/>
    <property type="molecule type" value="Genomic_DNA"/>
</dbReference>
<evidence type="ECO:0000256" key="1">
    <source>
        <dbReference type="SAM" id="MobiDB-lite"/>
    </source>
</evidence>